<evidence type="ECO:0000313" key="3">
    <source>
        <dbReference type="Proteomes" id="UP001058271"/>
    </source>
</evidence>
<organism evidence="2 3">
    <name type="scientific">Dactylosporangium roseum</name>
    <dbReference type="NCBI Taxonomy" id="47989"/>
    <lineage>
        <taxon>Bacteria</taxon>
        <taxon>Bacillati</taxon>
        <taxon>Actinomycetota</taxon>
        <taxon>Actinomycetes</taxon>
        <taxon>Micromonosporales</taxon>
        <taxon>Micromonosporaceae</taxon>
        <taxon>Dactylosporangium</taxon>
    </lineage>
</organism>
<dbReference type="CDD" id="cd06587">
    <property type="entry name" value="VOC"/>
    <property type="match status" value="1"/>
</dbReference>
<dbReference type="PANTHER" id="PTHR35908:SF1">
    <property type="entry name" value="CONSERVED PROTEIN"/>
    <property type="match status" value="1"/>
</dbReference>
<evidence type="ECO:0000313" key="2">
    <source>
        <dbReference type="EMBL" id="UWZ34501.1"/>
    </source>
</evidence>
<dbReference type="EMBL" id="CP073721">
    <property type="protein sequence ID" value="UWZ34501.1"/>
    <property type="molecule type" value="Genomic_DNA"/>
</dbReference>
<dbReference type="InterPro" id="IPR037523">
    <property type="entry name" value="VOC_core"/>
</dbReference>
<evidence type="ECO:0000259" key="1">
    <source>
        <dbReference type="PROSITE" id="PS51819"/>
    </source>
</evidence>
<reference evidence="2" key="1">
    <citation type="submission" date="2021-04" db="EMBL/GenBank/DDBJ databases">
        <title>Biosynthetic gene clusters of Dactylosporangioum roseum.</title>
        <authorList>
            <person name="Hartkoorn R.C."/>
            <person name="Beaudoing E."/>
            <person name="Hot D."/>
            <person name="Moureu S."/>
        </authorList>
    </citation>
    <scope>NUCLEOTIDE SEQUENCE</scope>
    <source>
        <strain evidence="2">NRRL B-16295</strain>
    </source>
</reference>
<dbReference type="InterPro" id="IPR029068">
    <property type="entry name" value="Glyas_Bleomycin-R_OHBP_Dase"/>
</dbReference>
<keyword evidence="3" id="KW-1185">Reference proteome</keyword>
<dbReference type="PROSITE" id="PS51819">
    <property type="entry name" value="VOC"/>
    <property type="match status" value="1"/>
</dbReference>
<sequence length="127" mass="13902">MRQPNLQITGATLAAPNPRQLAEFYSKLLGWESEIETNWAQVRSADGQGGLRTLNFEIEPNYTPPIWPTVQGEQQIMTHLDIAVDDLDAAVAWATAAGARAADVQPQTSVRVMLDPAGHPFCLFTRG</sequence>
<dbReference type="PANTHER" id="PTHR35908">
    <property type="entry name" value="HYPOTHETICAL FUSION PROTEIN"/>
    <property type="match status" value="1"/>
</dbReference>
<dbReference type="SUPFAM" id="SSF54593">
    <property type="entry name" value="Glyoxalase/Bleomycin resistance protein/Dihydroxybiphenyl dioxygenase"/>
    <property type="match status" value="1"/>
</dbReference>
<dbReference type="Pfam" id="PF18029">
    <property type="entry name" value="Glyoxalase_6"/>
    <property type="match status" value="1"/>
</dbReference>
<dbReference type="InterPro" id="IPR041581">
    <property type="entry name" value="Glyoxalase_6"/>
</dbReference>
<proteinExistence type="predicted"/>
<dbReference type="RefSeq" id="WP_260723821.1">
    <property type="nucleotide sequence ID" value="NZ_BAAABS010000011.1"/>
</dbReference>
<protein>
    <submittedName>
        <fullName evidence="2">VOC family protein</fullName>
    </submittedName>
</protein>
<dbReference type="Gene3D" id="3.10.180.10">
    <property type="entry name" value="2,3-Dihydroxybiphenyl 1,2-Dioxygenase, domain 1"/>
    <property type="match status" value="1"/>
</dbReference>
<feature type="domain" description="VOC" evidence="1">
    <location>
        <begin position="7"/>
        <end position="126"/>
    </location>
</feature>
<dbReference type="Proteomes" id="UP001058271">
    <property type="component" value="Chromosome"/>
</dbReference>
<gene>
    <name evidence="2" type="ORF">Drose_25145</name>
</gene>
<accession>A0ABY5YYN1</accession>
<name>A0ABY5YYN1_9ACTN</name>